<keyword evidence="3" id="KW-0238">DNA-binding</keyword>
<organism evidence="8 9">
    <name type="scientific">Acrodontium crateriforme</name>
    <dbReference type="NCBI Taxonomy" id="150365"/>
    <lineage>
        <taxon>Eukaryota</taxon>
        <taxon>Fungi</taxon>
        <taxon>Dikarya</taxon>
        <taxon>Ascomycota</taxon>
        <taxon>Pezizomycotina</taxon>
        <taxon>Dothideomycetes</taxon>
        <taxon>Dothideomycetidae</taxon>
        <taxon>Mycosphaerellales</taxon>
        <taxon>Teratosphaeriaceae</taxon>
        <taxon>Acrodontium</taxon>
    </lineage>
</organism>
<keyword evidence="5" id="KW-0539">Nucleus</keyword>
<dbReference type="PANTHER" id="PTHR47540:SF2">
    <property type="entry name" value="ZN(II)2CYS6 TRANSCRIPTION FACTOR (EUROFUNG)"/>
    <property type="match status" value="1"/>
</dbReference>
<keyword evidence="2" id="KW-0805">Transcription regulation</keyword>
<dbReference type="PROSITE" id="PS50048">
    <property type="entry name" value="ZN2_CY6_FUNGAL_2"/>
    <property type="match status" value="1"/>
</dbReference>
<evidence type="ECO:0000256" key="5">
    <source>
        <dbReference type="ARBA" id="ARBA00023242"/>
    </source>
</evidence>
<dbReference type="InterPro" id="IPR036864">
    <property type="entry name" value="Zn2-C6_fun-type_DNA-bd_sf"/>
</dbReference>
<dbReference type="Gene3D" id="4.10.240.10">
    <property type="entry name" value="Zn(2)-C6 fungal-type DNA-binding domain"/>
    <property type="match status" value="1"/>
</dbReference>
<keyword evidence="9" id="KW-1185">Reference proteome</keyword>
<dbReference type="GO" id="GO:0043565">
    <property type="term" value="F:sequence-specific DNA binding"/>
    <property type="evidence" value="ECO:0007669"/>
    <property type="project" value="TreeGrafter"/>
</dbReference>
<dbReference type="EMBL" id="CP138585">
    <property type="protein sequence ID" value="WPH01837.1"/>
    <property type="molecule type" value="Genomic_DNA"/>
</dbReference>
<dbReference type="InterPro" id="IPR051711">
    <property type="entry name" value="Stress_Response_Reg"/>
</dbReference>
<proteinExistence type="predicted"/>
<accession>A0AAQ3M6I9</accession>
<dbReference type="GO" id="GO:0005634">
    <property type="term" value="C:nucleus"/>
    <property type="evidence" value="ECO:0007669"/>
    <property type="project" value="UniProtKB-SubCell"/>
</dbReference>
<dbReference type="SMART" id="SM00066">
    <property type="entry name" value="GAL4"/>
    <property type="match status" value="1"/>
</dbReference>
<dbReference type="Proteomes" id="UP001303373">
    <property type="component" value="Chromosome 6"/>
</dbReference>
<reference evidence="8 9" key="1">
    <citation type="submission" date="2023-11" db="EMBL/GenBank/DDBJ databases">
        <title>An acidophilic fungus is an integral part of prey digestion in a carnivorous sundew plant.</title>
        <authorList>
            <person name="Tsai I.J."/>
        </authorList>
    </citation>
    <scope>NUCLEOTIDE SEQUENCE [LARGE SCALE GENOMIC DNA]</scope>
    <source>
        <strain evidence="8">169a</strain>
    </source>
</reference>
<evidence type="ECO:0000256" key="1">
    <source>
        <dbReference type="ARBA" id="ARBA00004123"/>
    </source>
</evidence>
<dbReference type="PANTHER" id="PTHR47540">
    <property type="entry name" value="THIAMINE REPRESSIBLE GENES REGULATORY PROTEIN THI5"/>
    <property type="match status" value="1"/>
</dbReference>
<keyword evidence="4" id="KW-0804">Transcription</keyword>
<name>A0AAQ3M6I9_9PEZI</name>
<dbReference type="Pfam" id="PF00172">
    <property type="entry name" value="Zn_clus"/>
    <property type="match status" value="1"/>
</dbReference>
<evidence type="ECO:0000256" key="3">
    <source>
        <dbReference type="ARBA" id="ARBA00023125"/>
    </source>
</evidence>
<protein>
    <recommendedName>
        <fullName evidence="7">Zn(2)-C6 fungal-type domain-containing protein</fullName>
    </recommendedName>
</protein>
<evidence type="ECO:0000313" key="9">
    <source>
        <dbReference type="Proteomes" id="UP001303373"/>
    </source>
</evidence>
<dbReference type="InterPro" id="IPR001138">
    <property type="entry name" value="Zn2Cys6_DnaBD"/>
</dbReference>
<evidence type="ECO:0000259" key="7">
    <source>
        <dbReference type="PROSITE" id="PS50048"/>
    </source>
</evidence>
<evidence type="ECO:0000256" key="4">
    <source>
        <dbReference type="ARBA" id="ARBA00023163"/>
    </source>
</evidence>
<dbReference type="CDD" id="cd00067">
    <property type="entry name" value="GAL4"/>
    <property type="match status" value="1"/>
</dbReference>
<dbReference type="GO" id="GO:0045944">
    <property type="term" value="P:positive regulation of transcription by RNA polymerase II"/>
    <property type="evidence" value="ECO:0007669"/>
    <property type="project" value="TreeGrafter"/>
</dbReference>
<feature type="region of interest" description="Disordered" evidence="6">
    <location>
        <begin position="61"/>
        <end position="94"/>
    </location>
</feature>
<dbReference type="SUPFAM" id="SSF57701">
    <property type="entry name" value="Zn2/Cys6 DNA-binding domain"/>
    <property type="match status" value="1"/>
</dbReference>
<sequence>MSARGVDPSAQPTQDVQLRLRSSCDLCYASKVKCSGTKPCDTCRRVTLAECKYSHVKSVGRPRGSRNKSFNNKVAKADHKLNQRPKPGSINHISPSGHCFPPALEVNSTHGPLARSETASDGTSELSKDLSSDFRDTATAFEDLNFADEAMSFNDAIGVLSPEYGSMMPMNSTSDAFIGFDVDFMPPALVEESKCLCFDQSSMCLEAFVRQGSNHAVPPVEAFLKGFKHFKSTVLHMLQTCHAPPDVDTLLLQILCLRRLYCNLHSWATSPSRNLAVNIAYGSSIGGYQVTAREEQAVIVTLLRPALDATRQSLENIHTHRQLFQSASNTANISQNDSETWTVRMELAHLKSMAKQVSRLADDIQTSLTCQYEQDL</sequence>
<gene>
    <name evidence="8" type="ORF">R9X50_00469100</name>
</gene>
<feature type="region of interest" description="Disordered" evidence="6">
    <location>
        <begin position="110"/>
        <end position="130"/>
    </location>
</feature>
<evidence type="ECO:0000256" key="2">
    <source>
        <dbReference type="ARBA" id="ARBA00023015"/>
    </source>
</evidence>
<dbReference type="GO" id="GO:0008270">
    <property type="term" value="F:zinc ion binding"/>
    <property type="evidence" value="ECO:0007669"/>
    <property type="project" value="InterPro"/>
</dbReference>
<feature type="domain" description="Zn(2)-C6 fungal-type" evidence="7">
    <location>
        <begin position="23"/>
        <end position="53"/>
    </location>
</feature>
<dbReference type="AlphaFoldDB" id="A0AAQ3M6I9"/>
<dbReference type="GO" id="GO:0000981">
    <property type="term" value="F:DNA-binding transcription factor activity, RNA polymerase II-specific"/>
    <property type="evidence" value="ECO:0007669"/>
    <property type="project" value="InterPro"/>
</dbReference>
<evidence type="ECO:0000256" key="6">
    <source>
        <dbReference type="SAM" id="MobiDB-lite"/>
    </source>
</evidence>
<evidence type="ECO:0000313" key="8">
    <source>
        <dbReference type="EMBL" id="WPH01837.1"/>
    </source>
</evidence>
<comment type="subcellular location">
    <subcellularLocation>
        <location evidence="1">Nucleus</location>
    </subcellularLocation>
</comment>